<evidence type="ECO:0000313" key="2">
    <source>
        <dbReference type="Proteomes" id="UP000499080"/>
    </source>
</evidence>
<name>A0A4Y2FFJ3_ARAVE</name>
<sequence length="100" mass="11273">MSETTFQVYLRSCGQQRPSSASYWVGKLRVDEETRHLFTLGECYGGRVHSLSSSALLGVGCYGGMRVYLSSEFKKNCWRKCSLPIITVWPTSKGHAPHRL</sequence>
<reference evidence="1 2" key="1">
    <citation type="journal article" date="2019" name="Sci. Rep.">
        <title>Orb-weaving spider Araneus ventricosus genome elucidates the spidroin gene catalogue.</title>
        <authorList>
            <person name="Kono N."/>
            <person name="Nakamura H."/>
            <person name="Ohtoshi R."/>
            <person name="Moran D.A.P."/>
            <person name="Shinohara A."/>
            <person name="Yoshida Y."/>
            <person name="Fujiwara M."/>
            <person name="Mori M."/>
            <person name="Tomita M."/>
            <person name="Arakawa K."/>
        </authorList>
    </citation>
    <scope>NUCLEOTIDE SEQUENCE [LARGE SCALE GENOMIC DNA]</scope>
</reference>
<dbReference type="AlphaFoldDB" id="A0A4Y2FFJ3"/>
<protein>
    <submittedName>
        <fullName evidence="1">Uncharacterized protein</fullName>
    </submittedName>
</protein>
<gene>
    <name evidence="1" type="ORF">AVEN_91746_1</name>
</gene>
<dbReference type="EMBL" id="BGPR01173488">
    <property type="protein sequence ID" value="GBM39085.1"/>
    <property type="molecule type" value="Genomic_DNA"/>
</dbReference>
<comment type="caution">
    <text evidence="1">The sequence shown here is derived from an EMBL/GenBank/DDBJ whole genome shotgun (WGS) entry which is preliminary data.</text>
</comment>
<proteinExistence type="predicted"/>
<dbReference type="Proteomes" id="UP000499080">
    <property type="component" value="Unassembled WGS sequence"/>
</dbReference>
<evidence type="ECO:0000313" key="1">
    <source>
        <dbReference type="EMBL" id="GBM39085.1"/>
    </source>
</evidence>
<accession>A0A4Y2FFJ3</accession>
<keyword evidence="2" id="KW-1185">Reference proteome</keyword>
<organism evidence="1 2">
    <name type="scientific">Araneus ventricosus</name>
    <name type="common">Orbweaver spider</name>
    <name type="synonym">Epeira ventricosa</name>
    <dbReference type="NCBI Taxonomy" id="182803"/>
    <lineage>
        <taxon>Eukaryota</taxon>
        <taxon>Metazoa</taxon>
        <taxon>Ecdysozoa</taxon>
        <taxon>Arthropoda</taxon>
        <taxon>Chelicerata</taxon>
        <taxon>Arachnida</taxon>
        <taxon>Araneae</taxon>
        <taxon>Araneomorphae</taxon>
        <taxon>Entelegynae</taxon>
        <taxon>Araneoidea</taxon>
        <taxon>Araneidae</taxon>
        <taxon>Araneus</taxon>
    </lineage>
</organism>